<reference evidence="14" key="1">
    <citation type="submission" date="2022-12" db="EMBL/GenBank/DDBJ databases">
        <authorList>
            <person name="Webb A."/>
        </authorList>
    </citation>
    <scope>NUCLEOTIDE SEQUENCE</scope>
    <source>
        <strain evidence="14">Hp1</strain>
    </source>
</reference>
<evidence type="ECO:0000313" key="15">
    <source>
        <dbReference type="Proteomes" id="UP001162031"/>
    </source>
</evidence>
<dbReference type="InterPro" id="IPR003347">
    <property type="entry name" value="JmjC_dom"/>
</dbReference>
<evidence type="ECO:0000256" key="4">
    <source>
        <dbReference type="ARBA" id="ARBA00022853"/>
    </source>
</evidence>
<keyword evidence="7" id="KW-0408">Iron</keyword>
<comment type="subcellular location">
    <subcellularLocation>
        <location evidence="2">Nucleus</location>
    </subcellularLocation>
</comment>
<protein>
    <recommendedName>
        <fullName evidence="13">JmjC domain-containing protein</fullName>
    </recommendedName>
</protein>
<dbReference type="PROSITE" id="PS51184">
    <property type="entry name" value="JMJC"/>
    <property type="match status" value="1"/>
</dbReference>
<dbReference type="PANTHER" id="PTHR12480:SF32">
    <property type="entry name" value="BIFUNCTIONAL ARGININE DEMETHYLASE AND LYSYL-HYDROXYLASE JMJD6"/>
    <property type="match status" value="1"/>
</dbReference>
<evidence type="ECO:0000256" key="7">
    <source>
        <dbReference type="ARBA" id="ARBA00023004"/>
    </source>
</evidence>
<keyword evidence="15" id="KW-1185">Reference proteome</keyword>
<evidence type="ECO:0000256" key="6">
    <source>
        <dbReference type="ARBA" id="ARBA00023002"/>
    </source>
</evidence>
<evidence type="ECO:0000259" key="13">
    <source>
        <dbReference type="PROSITE" id="PS51184"/>
    </source>
</evidence>
<dbReference type="Proteomes" id="UP001162031">
    <property type="component" value="Unassembled WGS sequence"/>
</dbReference>
<sequence length="440" mass="51074">MGRSKASRRSLSPTSSATLSSPSSSPAHRRNVTACGSFSRPRFPVVAPPEYPLKAARVIHNAKKKHRSDIDPDTWTREGFAGSDVCDLPLGECNLIKREHCSELSVKRFINEYERPYVPVVIDGIPETEEWKALERWTLKQLRRDYKHAELKCGEDDNGKSIRMKFRYFMAYVKRQTDDSPLYIFDSTFEDHEDTKPLLEDYKVPKYFPEDLFSFVGEDRRPPYRWFLVGPKRSGTTLHVDPLGTSAWNTLLVGRKRWVLFPPHVPKRLVNGKSHVRGDEDDEAVNYFMDLLPRLKRASSPETLQCIEFMQFPGETVFIPGGWWHAVLNVDDTVAVTQNFCSSQNFPTVWRKTRSSRKRMAVKWLQKLETHNPELAAMAIKLNRDDAFVMYSKDRRRYKRPSSSSHKRKKKHSGREYDPEERLHDSHYHGKKKRSAADGE</sequence>
<dbReference type="EMBL" id="CANTFL010001372">
    <property type="protein sequence ID" value="CAI5738425.1"/>
    <property type="molecule type" value="Genomic_DNA"/>
</dbReference>
<dbReference type="Gene3D" id="2.60.120.650">
    <property type="entry name" value="Cupin"/>
    <property type="match status" value="1"/>
</dbReference>
<dbReference type="GO" id="GO:0005634">
    <property type="term" value="C:nucleus"/>
    <property type="evidence" value="ECO:0007669"/>
    <property type="project" value="UniProtKB-SubCell"/>
</dbReference>
<dbReference type="GO" id="GO:0033749">
    <property type="term" value="F:histone H4R3 demethylase activity"/>
    <property type="evidence" value="ECO:0007669"/>
    <property type="project" value="TreeGrafter"/>
</dbReference>
<evidence type="ECO:0000256" key="9">
    <source>
        <dbReference type="ARBA" id="ARBA00023163"/>
    </source>
</evidence>
<feature type="compositionally biased region" description="Basic and acidic residues" evidence="12">
    <location>
        <begin position="414"/>
        <end position="428"/>
    </location>
</feature>
<keyword evidence="5" id="KW-0223">Dioxygenase</keyword>
<evidence type="ECO:0000256" key="5">
    <source>
        <dbReference type="ARBA" id="ARBA00022964"/>
    </source>
</evidence>
<dbReference type="GO" id="GO:0046872">
    <property type="term" value="F:metal ion binding"/>
    <property type="evidence" value="ECO:0007669"/>
    <property type="project" value="UniProtKB-KW"/>
</dbReference>
<comment type="cofactor">
    <cofactor evidence="1">
        <name>Fe(2+)</name>
        <dbReference type="ChEBI" id="CHEBI:29033"/>
    </cofactor>
</comment>
<dbReference type="SMART" id="SM00558">
    <property type="entry name" value="JmjC"/>
    <property type="match status" value="1"/>
</dbReference>
<evidence type="ECO:0000256" key="11">
    <source>
        <dbReference type="ARBA" id="ARBA00038068"/>
    </source>
</evidence>
<evidence type="ECO:0000256" key="2">
    <source>
        <dbReference type="ARBA" id="ARBA00004123"/>
    </source>
</evidence>
<keyword evidence="9" id="KW-0804">Transcription</keyword>
<dbReference type="Pfam" id="PF02373">
    <property type="entry name" value="JmjC"/>
    <property type="match status" value="1"/>
</dbReference>
<gene>
    <name evidence="14" type="ORF">HBR001_LOCUS7482</name>
</gene>
<comment type="caution">
    <text evidence="14">The sequence shown here is derived from an EMBL/GenBank/DDBJ whole genome shotgun (WGS) entry which is preliminary data.</text>
</comment>
<feature type="compositionally biased region" description="Low complexity" evidence="12">
    <location>
        <begin position="9"/>
        <end position="25"/>
    </location>
</feature>
<evidence type="ECO:0000256" key="8">
    <source>
        <dbReference type="ARBA" id="ARBA00023015"/>
    </source>
</evidence>
<keyword evidence="3" id="KW-0479">Metal-binding</keyword>
<keyword evidence="4" id="KW-0156">Chromatin regulator</keyword>
<comment type="similarity">
    <text evidence="11">Belongs to the JMJD6 family.</text>
</comment>
<evidence type="ECO:0000256" key="3">
    <source>
        <dbReference type="ARBA" id="ARBA00022723"/>
    </source>
</evidence>
<keyword evidence="6" id="KW-0560">Oxidoreductase</keyword>
<dbReference type="GO" id="GO:0005737">
    <property type="term" value="C:cytoplasm"/>
    <property type="evidence" value="ECO:0007669"/>
    <property type="project" value="TreeGrafter"/>
</dbReference>
<name>A0AAV0UNK2_HYABA</name>
<dbReference type="SUPFAM" id="SSF51197">
    <property type="entry name" value="Clavaminate synthase-like"/>
    <property type="match status" value="1"/>
</dbReference>
<accession>A0AAV0UNK2</accession>
<keyword evidence="10" id="KW-0539">Nucleus</keyword>
<dbReference type="GO" id="GO:0106140">
    <property type="term" value="F:P-TEFb complex binding"/>
    <property type="evidence" value="ECO:0007669"/>
    <property type="project" value="TreeGrafter"/>
</dbReference>
<keyword evidence="8" id="KW-0805">Transcription regulation</keyword>
<feature type="compositionally biased region" description="Basic residues" evidence="12">
    <location>
        <begin position="395"/>
        <end position="413"/>
    </location>
</feature>
<dbReference type="PANTHER" id="PTHR12480">
    <property type="entry name" value="ARGININE DEMETHYLASE AND LYSYL-HYDROXYLASE JMJD"/>
    <property type="match status" value="1"/>
</dbReference>
<dbReference type="InterPro" id="IPR050910">
    <property type="entry name" value="JMJD6_ArgDemeth/LysHydrox"/>
</dbReference>
<evidence type="ECO:0000256" key="12">
    <source>
        <dbReference type="SAM" id="MobiDB-lite"/>
    </source>
</evidence>
<feature type="domain" description="JmjC" evidence="13">
    <location>
        <begin position="193"/>
        <end position="357"/>
    </location>
</feature>
<evidence type="ECO:0000313" key="14">
    <source>
        <dbReference type="EMBL" id="CAI5738425.1"/>
    </source>
</evidence>
<organism evidence="14 15">
    <name type="scientific">Hyaloperonospora brassicae</name>
    <name type="common">Brassica downy mildew</name>
    <name type="synonym">Peronospora brassicae</name>
    <dbReference type="NCBI Taxonomy" id="162125"/>
    <lineage>
        <taxon>Eukaryota</taxon>
        <taxon>Sar</taxon>
        <taxon>Stramenopiles</taxon>
        <taxon>Oomycota</taxon>
        <taxon>Peronosporomycetes</taxon>
        <taxon>Peronosporales</taxon>
        <taxon>Peronosporaceae</taxon>
        <taxon>Hyaloperonospora</taxon>
    </lineage>
</organism>
<feature type="region of interest" description="Disordered" evidence="12">
    <location>
        <begin position="1"/>
        <end position="32"/>
    </location>
</feature>
<evidence type="ECO:0000256" key="10">
    <source>
        <dbReference type="ARBA" id="ARBA00023242"/>
    </source>
</evidence>
<dbReference type="Gene3D" id="1.20.1280.270">
    <property type="match status" value="1"/>
</dbReference>
<dbReference type="AlphaFoldDB" id="A0AAV0UNK2"/>
<proteinExistence type="inferred from homology"/>
<feature type="region of interest" description="Disordered" evidence="12">
    <location>
        <begin position="395"/>
        <end position="440"/>
    </location>
</feature>
<evidence type="ECO:0000256" key="1">
    <source>
        <dbReference type="ARBA" id="ARBA00001954"/>
    </source>
</evidence>